<dbReference type="Gene3D" id="1.10.287.70">
    <property type="match status" value="1"/>
</dbReference>
<feature type="transmembrane region" description="Helical" evidence="1">
    <location>
        <begin position="81"/>
        <end position="102"/>
    </location>
</feature>
<dbReference type="EMBL" id="OZ034833">
    <property type="protein sequence ID" value="CAL1675132.1"/>
    <property type="molecule type" value="Genomic_DNA"/>
</dbReference>
<dbReference type="GO" id="GO:0035725">
    <property type="term" value="P:sodium ion transmembrane transport"/>
    <property type="evidence" value="ECO:0007669"/>
    <property type="project" value="TreeGrafter"/>
</dbReference>
<proteinExistence type="predicted"/>
<dbReference type="SUPFAM" id="SSF81324">
    <property type="entry name" value="Voltage-gated potassium channels"/>
    <property type="match status" value="1"/>
</dbReference>
<evidence type="ECO:0000256" key="1">
    <source>
        <dbReference type="SAM" id="Phobius"/>
    </source>
</evidence>
<gene>
    <name evidence="3" type="ORF">LPLAT_LOCUS1618</name>
</gene>
<feature type="domain" description="Cyclic nucleotide-binding" evidence="2">
    <location>
        <begin position="405"/>
        <end position="505"/>
    </location>
</feature>
<dbReference type="InterPro" id="IPR051413">
    <property type="entry name" value="K/Na_HCN_channel"/>
</dbReference>
<evidence type="ECO:0000313" key="4">
    <source>
        <dbReference type="Proteomes" id="UP001497644"/>
    </source>
</evidence>
<organism evidence="3 4">
    <name type="scientific">Lasius platythorax</name>
    <dbReference type="NCBI Taxonomy" id="488582"/>
    <lineage>
        <taxon>Eukaryota</taxon>
        <taxon>Metazoa</taxon>
        <taxon>Ecdysozoa</taxon>
        <taxon>Arthropoda</taxon>
        <taxon>Hexapoda</taxon>
        <taxon>Insecta</taxon>
        <taxon>Pterygota</taxon>
        <taxon>Neoptera</taxon>
        <taxon>Endopterygota</taxon>
        <taxon>Hymenoptera</taxon>
        <taxon>Apocrita</taxon>
        <taxon>Aculeata</taxon>
        <taxon>Formicoidea</taxon>
        <taxon>Formicidae</taxon>
        <taxon>Formicinae</taxon>
        <taxon>Lasius</taxon>
        <taxon>Lasius</taxon>
    </lineage>
</organism>
<keyword evidence="1" id="KW-0812">Transmembrane</keyword>
<dbReference type="AlphaFoldDB" id="A0AAV2N556"/>
<dbReference type="InterPro" id="IPR014710">
    <property type="entry name" value="RmlC-like_jellyroll"/>
</dbReference>
<keyword evidence="1" id="KW-1133">Transmembrane helix</keyword>
<name>A0AAV2N556_9HYME</name>
<dbReference type="Proteomes" id="UP001497644">
    <property type="component" value="Chromosome 10"/>
</dbReference>
<dbReference type="InterPro" id="IPR000595">
    <property type="entry name" value="cNMP-bd_dom"/>
</dbReference>
<dbReference type="SUPFAM" id="SSF51206">
    <property type="entry name" value="cAMP-binding domain-like"/>
    <property type="match status" value="1"/>
</dbReference>
<evidence type="ECO:0000259" key="2">
    <source>
        <dbReference type="PROSITE" id="PS50042"/>
    </source>
</evidence>
<protein>
    <recommendedName>
        <fullName evidence="2">Cyclic nucleotide-binding domain-containing protein</fullName>
    </recommendedName>
</protein>
<feature type="transmembrane region" description="Helical" evidence="1">
    <location>
        <begin position="222"/>
        <end position="247"/>
    </location>
</feature>
<accession>A0AAV2N556</accession>
<dbReference type="Gene3D" id="1.10.287.630">
    <property type="entry name" value="Helix hairpin bin"/>
    <property type="match status" value="1"/>
</dbReference>
<dbReference type="InterPro" id="IPR018488">
    <property type="entry name" value="cNMP-bd_CS"/>
</dbReference>
<reference evidence="3" key="1">
    <citation type="submission" date="2024-04" db="EMBL/GenBank/DDBJ databases">
        <authorList>
            <consortium name="Molecular Ecology Group"/>
        </authorList>
    </citation>
    <scope>NUCLEOTIDE SEQUENCE</scope>
</reference>
<dbReference type="CDD" id="cd00038">
    <property type="entry name" value="CAP_ED"/>
    <property type="match status" value="1"/>
</dbReference>
<dbReference type="Pfam" id="PF00027">
    <property type="entry name" value="cNMP_binding"/>
    <property type="match status" value="1"/>
</dbReference>
<dbReference type="PROSITE" id="PS50042">
    <property type="entry name" value="CNMP_BINDING_3"/>
    <property type="match status" value="1"/>
</dbReference>
<evidence type="ECO:0000313" key="3">
    <source>
        <dbReference type="EMBL" id="CAL1675132.1"/>
    </source>
</evidence>
<dbReference type="GO" id="GO:0003254">
    <property type="term" value="P:regulation of membrane depolarization"/>
    <property type="evidence" value="ECO:0007669"/>
    <property type="project" value="TreeGrafter"/>
</dbReference>
<dbReference type="PANTHER" id="PTHR45689">
    <property type="entry name" value="I[[H]] CHANNEL, ISOFORM E"/>
    <property type="match status" value="1"/>
</dbReference>
<dbReference type="GO" id="GO:0005249">
    <property type="term" value="F:voltage-gated potassium channel activity"/>
    <property type="evidence" value="ECO:0007669"/>
    <property type="project" value="TreeGrafter"/>
</dbReference>
<keyword evidence="1" id="KW-0472">Membrane</keyword>
<sequence>MIEHTCQLFLQEDKFPFVAVEPLTFKNVWTAWFSISKYTPKCNLYMESMATVTTERVRHAAHKYWWIIHPFSYGRFLWDTFMMAIYMIAFFTIPFMICFVIMDYELISLDRINIPIYAICWLDITLNCITGYYDKKNISVELKFTKILMSYLKGFLVLDVLSSFPYDHITLPWRRLPGNNPHYIVTLFNIMPVIKLTRYYTLNSNIHYLFTHFEIHAYYIEFCTTLLLGIYLIFWFSCLCYLVPLLMIHFVNIPPTECEDCWMMKLEDSTLRLKFKNAVFNVLENILASGYGKFVPERNVQIIFNSVLMIIGRFIVCYMLILFSRIKAESKASELKFQELIDQVKAYTRQKQLLPHMKKRLLAYYHYRFKNTYFRSKRILAELTEPLREEIALQSSRRLIENVAIFKNLPKNVLQSIVKNLKFELYLPNEVIIKAGTQGDCMFFLSSGTVAVLTPTGKEMCHLNDGAHFGEIALLVADQRRVASVIAIDVCEVYRLDRKDFRQCIDVNSELFAEIELIATERVEKTVRVEEQHKRFLMRPSRVPNLRSRPTKTRV</sequence>
<dbReference type="PANTHER" id="PTHR45689:SF14">
    <property type="entry name" value="CYCLIC NUCLEOTIDE-GATED CATION CHANNEL SUBUNIT A-LIKE PROTEIN"/>
    <property type="match status" value="1"/>
</dbReference>
<dbReference type="InterPro" id="IPR018490">
    <property type="entry name" value="cNMP-bd_dom_sf"/>
</dbReference>
<feature type="transmembrane region" description="Helical" evidence="1">
    <location>
        <begin position="302"/>
        <end position="323"/>
    </location>
</feature>
<dbReference type="SMART" id="SM00100">
    <property type="entry name" value="cNMP"/>
    <property type="match status" value="1"/>
</dbReference>
<dbReference type="Gene3D" id="2.60.120.10">
    <property type="entry name" value="Jelly Rolls"/>
    <property type="match status" value="1"/>
</dbReference>
<dbReference type="PROSITE" id="PS00888">
    <property type="entry name" value="CNMP_BINDING_1"/>
    <property type="match status" value="1"/>
</dbReference>
<keyword evidence="4" id="KW-1185">Reference proteome</keyword>
<dbReference type="GO" id="GO:0098855">
    <property type="term" value="C:HCN channel complex"/>
    <property type="evidence" value="ECO:0007669"/>
    <property type="project" value="TreeGrafter"/>
</dbReference>